<accession>A0A1G8KJ18</accession>
<dbReference type="STRING" id="571298.SAMN04488026_10034"/>
<sequence>MNRPQDNFQLREAMARRFSSDVLSLVQTSSKRDLDKISKDIDKMGKRRSLKALQRFARRIRSVTTLALVSRSRNSLLIYQLSDVGVDHLVGLSAAER</sequence>
<dbReference type="RefSeq" id="WP_093148570.1">
    <property type="nucleotide sequence ID" value="NZ_FNEK01000003.1"/>
</dbReference>
<proteinExistence type="predicted"/>
<evidence type="ECO:0000313" key="1">
    <source>
        <dbReference type="EMBL" id="SDI43402.1"/>
    </source>
</evidence>
<gene>
    <name evidence="1" type="ORF">SAMN04488026_10034</name>
</gene>
<dbReference type="AlphaFoldDB" id="A0A1G8KJ18"/>
<organism evidence="1 2">
    <name type="scientific">Aliiruegeria lutimaris</name>
    <dbReference type="NCBI Taxonomy" id="571298"/>
    <lineage>
        <taxon>Bacteria</taxon>
        <taxon>Pseudomonadati</taxon>
        <taxon>Pseudomonadota</taxon>
        <taxon>Alphaproteobacteria</taxon>
        <taxon>Rhodobacterales</taxon>
        <taxon>Roseobacteraceae</taxon>
        <taxon>Aliiruegeria</taxon>
    </lineage>
</organism>
<dbReference type="Proteomes" id="UP000199382">
    <property type="component" value="Unassembled WGS sequence"/>
</dbReference>
<protein>
    <submittedName>
        <fullName evidence="1">Uncharacterized protein</fullName>
    </submittedName>
</protein>
<evidence type="ECO:0000313" key="2">
    <source>
        <dbReference type="Proteomes" id="UP000199382"/>
    </source>
</evidence>
<reference evidence="1 2" key="1">
    <citation type="submission" date="2016-10" db="EMBL/GenBank/DDBJ databases">
        <authorList>
            <person name="de Groot N.N."/>
        </authorList>
    </citation>
    <scope>NUCLEOTIDE SEQUENCE [LARGE SCALE GENOMIC DNA]</scope>
    <source>
        <strain evidence="1 2">DSM 25294</strain>
    </source>
</reference>
<keyword evidence="2" id="KW-1185">Reference proteome</keyword>
<dbReference type="EMBL" id="FNEK01000003">
    <property type="protein sequence ID" value="SDI43402.1"/>
    <property type="molecule type" value="Genomic_DNA"/>
</dbReference>
<name>A0A1G8KJ18_9RHOB</name>